<accession>A0A1U7NDB2</accession>
<dbReference type="GeneID" id="82203731"/>
<comment type="caution">
    <text evidence="1">The sequence shown here is derived from an EMBL/GenBank/DDBJ whole genome shotgun (WGS) entry which is preliminary data.</text>
</comment>
<name>A0A1U7NDB2_9FIRM</name>
<proteinExistence type="predicted"/>
<dbReference type="OrthoDB" id="9808061at2"/>
<protein>
    <recommendedName>
        <fullName evidence="3">Transposase</fullName>
    </recommendedName>
</protein>
<dbReference type="EMBL" id="MPJW01000237">
    <property type="protein sequence ID" value="OLU36985.1"/>
    <property type="molecule type" value="Genomic_DNA"/>
</dbReference>
<evidence type="ECO:0000313" key="1">
    <source>
        <dbReference type="EMBL" id="OLU36985.1"/>
    </source>
</evidence>
<evidence type="ECO:0000313" key="2">
    <source>
        <dbReference type="Proteomes" id="UP000186341"/>
    </source>
</evidence>
<evidence type="ECO:0008006" key="3">
    <source>
        <dbReference type="Google" id="ProtNLM"/>
    </source>
</evidence>
<dbReference type="NCBIfam" id="NF047593">
    <property type="entry name" value="IS66_ISAeme5_TnpA"/>
    <property type="match status" value="1"/>
</dbReference>
<reference evidence="1 2" key="1">
    <citation type="submission" date="2016-11" db="EMBL/GenBank/DDBJ databases">
        <title>Description of two novel members of the family Erysipelotrichaceae: Ileibacterium lipovorans gen. nov., sp. nov. and Dubosiella newyorkensis, gen. nov., sp. nov.</title>
        <authorList>
            <person name="Cox L.M."/>
            <person name="Sohn J."/>
            <person name="Tyrrell K.L."/>
            <person name="Citron D.M."/>
            <person name="Lawson P.A."/>
            <person name="Patel N.B."/>
            <person name="Iizumi T."/>
            <person name="Perez-Perez G.I."/>
            <person name="Goldstein E.J."/>
            <person name="Blaser M.J."/>
        </authorList>
    </citation>
    <scope>NUCLEOTIDE SEQUENCE [LARGE SCALE GENOMIC DNA]</scope>
    <source>
        <strain evidence="1 2">NYU-BL-A3</strain>
    </source>
</reference>
<gene>
    <name evidence="1" type="ORF">BO222_11340</name>
</gene>
<dbReference type="RefSeq" id="WP_075820897.1">
    <property type="nucleotide sequence ID" value="NZ_CAPBNU010000092.1"/>
</dbReference>
<keyword evidence="2" id="KW-1185">Reference proteome</keyword>
<organism evidence="1 2">
    <name type="scientific">Ileibacterium valens</name>
    <dbReference type="NCBI Taxonomy" id="1862668"/>
    <lineage>
        <taxon>Bacteria</taxon>
        <taxon>Bacillati</taxon>
        <taxon>Bacillota</taxon>
        <taxon>Erysipelotrichia</taxon>
        <taxon>Erysipelotrichales</taxon>
        <taxon>Erysipelotrichaceae</taxon>
        <taxon>Ileibacterium</taxon>
    </lineage>
</organism>
<sequence length="107" mass="12264">MPNYHYASTRKGNREFWTRQVQAYHLSGLSQKEFCQKNGLIYTSFGYWKRRLERSAKAEGIEFVEIDVAAVAENSAAITLSVGKLDIRIHNDASPEMVRWILKELGA</sequence>
<dbReference type="AlphaFoldDB" id="A0A1U7NDB2"/>
<dbReference type="Proteomes" id="UP000186341">
    <property type="component" value="Unassembled WGS sequence"/>
</dbReference>